<reference evidence="6 7" key="1">
    <citation type="submission" date="2020-10" db="EMBL/GenBank/DDBJ databases">
        <title>Connecting structure to function with the recovery of over 1000 high-quality activated sludge metagenome-assembled genomes encoding full-length rRNA genes using long-read sequencing.</title>
        <authorList>
            <person name="Singleton C.M."/>
            <person name="Petriglieri F."/>
            <person name="Kristensen J.M."/>
            <person name="Kirkegaard R.H."/>
            <person name="Michaelsen T.Y."/>
            <person name="Andersen M.H."/>
            <person name="Karst S.M."/>
            <person name="Dueholm M.S."/>
            <person name="Nielsen P.H."/>
            <person name="Albertsen M."/>
        </authorList>
    </citation>
    <scope>NUCLEOTIDE SEQUENCE [LARGE SCALE GENOMIC DNA]</scope>
    <source>
        <strain evidence="6">Ribe_18-Q3-R11-54_BAT3C.373</strain>
    </source>
</reference>
<dbReference type="Gene3D" id="3.40.50.300">
    <property type="entry name" value="P-loop containing nucleotide triphosphate hydrolases"/>
    <property type="match status" value="1"/>
</dbReference>
<dbReference type="NCBIfam" id="TIGR03522">
    <property type="entry name" value="GldA_ABC_ATP"/>
    <property type="match status" value="1"/>
</dbReference>
<dbReference type="PANTHER" id="PTHR43335:SF4">
    <property type="entry name" value="ABC TRANSPORTER, ATP-BINDING PROTEIN"/>
    <property type="match status" value="1"/>
</dbReference>
<dbReference type="PROSITE" id="PS50893">
    <property type="entry name" value="ABC_TRANSPORTER_2"/>
    <property type="match status" value="1"/>
</dbReference>
<dbReference type="InterPro" id="IPR003439">
    <property type="entry name" value="ABC_transporter-like_ATP-bd"/>
</dbReference>
<evidence type="ECO:0000256" key="2">
    <source>
        <dbReference type="ARBA" id="ARBA00022448"/>
    </source>
</evidence>
<dbReference type="CDD" id="cd03230">
    <property type="entry name" value="ABC_DR_subfamily_A"/>
    <property type="match status" value="1"/>
</dbReference>
<dbReference type="InterPro" id="IPR003593">
    <property type="entry name" value="AAA+_ATPase"/>
</dbReference>
<keyword evidence="2" id="KW-0813">Transport</keyword>
<name>A0A9D7SBX7_9BACT</name>
<evidence type="ECO:0000313" key="7">
    <source>
        <dbReference type="Proteomes" id="UP000808349"/>
    </source>
</evidence>
<sequence length="302" mass="33937">MSIVVNQITKIYGTQHAVDELSFTAHKGEILGFLGPNGAGKTTTMKMLSCYIKPSSGSAEICGYNILTHPLEVKKHIGYLPENNPLYKDMYIREYLECFARLSKVEGVQKRINDLIELTGLGPEQNKTIGSVSKGYRQRVGLSQALLHNPEVLILDEPTSGLDPNQLVEIRSLIRNIGKEKTLIFSTHIMQEVKSLCDRVVIIKNGKLVADDSIEVLQEKLGDRQMVTIEFSTEIPISTIKSLPYVQFIKQSGKHQFTIYSDSAKDLRELLFQTSVANGWVIYEMNKTKNSIEDVFNVLTKQ</sequence>
<dbReference type="GO" id="GO:0016887">
    <property type="term" value="F:ATP hydrolysis activity"/>
    <property type="evidence" value="ECO:0007669"/>
    <property type="project" value="InterPro"/>
</dbReference>
<evidence type="ECO:0000259" key="5">
    <source>
        <dbReference type="PROSITE" id="PS50893"/>
    </source>
</evidence>
<feature type="domain" description="ABC transporter" evidence="5">
    <location>
        <begin position="3"/>
        <end position="230"/>
    </location>
</feature>
<accession>A0A9D7SBX7</accession>
<dbReference type="InterPro" id="IPR019864">
    <property type="entry name" value="Motility-assoc_ABC_GldA"/>
</dbReference>
<dbReference type="EMBL" id="JADKFW010000021">
    <property type="protein sequence ID" value="MBK9719583.1"/>
    <property type="molecule type" value="Genomic_DNA"/>
</dbReference>
<evidence type="ECO:0000256" key="1">
    <source>
        <dbReference type="ARBA" id="ARBA00005417"/>
    </source>
</evidence>
<keyword evidence="3" id="KW-0547">Nucleotide-binding</keyword>
<protein>
    <submittedName>
        <fullName evidence="6">Gliding motility-associated ABC transporter ATP-binding subunit GldA</fullName>
    </submittedName>
</protein>
<evidence type="ECO:0000313" key="6">
    <source>
        <dbReference type="EMBL" id="MBK9719583.1"/>
    </source>
</evidence>
<keyword evidence="4 6" id="KW-0067">ATP-binding</keyword>
<gene>
    <name evidence="6" type="primary">gldA</name>
    <name evidence="6" type="ORF">IPO85_19110</name>
</gene>
<comment type="caution">
    <text evidence="6">The sequence shown here is derived from an EMBL/GenBank/DDBJ whole genome shotgun (WGS) entry which is preliminary data.</text>
</comment>
<dbReference type="SUPFAM" id="SSF52540">
    <property type="entry name" value="P-loop containing nucleoside triphosphate hydrolases"/>
    <property type="match status" value="1"/>
</dbReference>
<dbReference type="Proteomes" id="UP000808349">
    <property type="component" value="Unassembled WGS sequence"/>
</dbReference>
<dbReference type="Pfam" id="PF00005">
    <property type="entry name" value="ABC_tran"/>
    <property type="match status" value="1"/>
</dbReference>
<proteinExistence type="inferred from homology"/>
<dbReference type="PANTHER" id="PTHR43335">
    <property type="entry name" value="ABC TRANSPORTER, ATP-BINDING PROTEIN"/>
    <property type="match status" value="1"/>
</dbReference>
<organism evidence="6 7">
    <name type="scientific">Candidatus Defluviibacterium haderslevense</name>
    <dbReference type="NCBI Taxonomy" id="2981993"/>
    <lineage>
        <taxon>Bacteria</taxon>
        <taxon>Pseudomonadati</taxon>
        <taxon>Bacteroidota</taxon>
        <taxon>Saprospiria</taxon>
        <taxon>Saprospirales</taxon>
        <taxon>Saprospiraceae</taxon>
        <taxon>Candidatus Defluviibacterium</taxon>
    </lineage>
</organism>
<dbReference type="GO" id="GO:0005524">
    <property type="term" value="F:ATP binding"/>
    <property type="evidence" value="ECO:0007669"/>
    <property type="project" value="UniProtKB-KW"/>
</dbReference>
<evidence type="ECO:0000256" key="3">
    <source>
        <dbReference type="ARBA" id="ARBA00022741"/>
    </source>
</evidence>
<dbReference type="InterPro" id="IPR027417">
    <property type="entry name" value="P-loop_NTPase"/>
</dbReference>
<comment type="similarity">
    <text evidence="1">Belongs to the ABC transporter superfamily.</text>
</comment>
<dbReference type="SMART" id="SM00382">
    <property type="entry name" value="AAA"/>
    <property type="match status" value="1"/>
</dbReference>
<evidence type="ECO:0000256" key="4">
    <source>
        <dbReference type="ARBA" id="ARBA00022840"/>
    </source>
</evidence>
<dbReference type="AlphaFoldDB" id="A0A9D7SBX7"/>